<keyword evidence="1" id="KW-0472">Membrane</keyword>
<sequence length="83" mass="9295">MDVSSSFFDKRCLLGITSVFSCYIFLVFVRSLFILFQLGKYQFPPAEPRLLEQAHYLSLGGGTRCPKKTVSDAVPRRVLGTAC</sequence>
<evidence type="ECO:0000313" key="2">
    <source>
        <dbReference type="EMBL" id="GBP73799.1"/>
    </source>
</evidence>
<dbReference type="EMBL" id="BGZK01001187">
    <property type="protein sequence ID" value="GBP73799.1"/>
    <property type="molecule type" value="Genomic_DNA"/>
</dbReference>
<gene>
    <name evidence="2" type="ORF">EVAR_54851_1</name>
</gene>
<evidence type="ECO:0000313" key="3">
    <source>
        <dbReference type="Proteomes" id="UP000299102"/>
    </source>
</evidence>
<organism evidence="2 3">
    <name type="scientific">Eumeta variegata</name>
    <name type="common">Bagworm moth</name>
    <name type="synonym">Eumeta japonica</name>
    <dbReference type="NCBI Taxonomy" id="151549"/>
    <lineage>
        <taxon>Eukaryota</taxon>
        <taxon>Metazoa</taxon>
        <taxon>Ecdysozoa</taxon>
        <taxon>Arthropoda</taxon>
        <taxon>Hexapoda</taxon>
        <taxon>Insecta</taxon>
        <taxon>Pterygota</taxon>
        <taxon>Neoptera</taxon>
        <taxon>Endopterygota</taxon>
        <taxon>Lepidoptera</taxon>
        <taxon>Glossata</taxon>
        <taxon>Ditrysia</taxon>
        <taxon>Tineoidea</taxon>
        <taxon>Psychidae</taxon>
        <taxon>Oiketicinae</taxon>
        <taxon>Eumeta</taxon>
    </lineage>
</organism>
<evidence type="ECO:0000256" key="1">
    <source>
        <dbReference type="SAM" id="Phobius"/>
    </source>
</evidence>
<dbReference type="Proteomes" id="UP000299102">
    <property type="component" value="Unassembled WGS sequence"/>
</dbReference>
<name>A0A4C1YGN8_EUMVA</name>
<protein>
    <submittedName>
        <fullName evidence="2">Uncharacterized protein</fullName>
    </submittedName>
</protein>
<dbReference type="AlphaFoldDB" id="A0A4C1YGN8"/>
<accession>A0A4C1YGN8</accession>
<keyword evidence="3" id="KW-1185">Reference proteome</keyword>
<comment type="caution">
    <text evidence="2">The sequence shown here is derived from an EMBL/GenBank/DDBJ whole genome shotgun (WGS) entry which is preliminary data.</text>
</comment>
<reference evidence="2 3" key="1">
    <citation type="journal article" date="2019" name="Commun. Biol.">
        <title>The bagworm genome reveals a unique fibroin gene that provides high tensile strength.</title>
        <authorList>
            <person name="Kono N."/>
            <person name="Nakamura H."/>
            <person name="Ohtoshi R."/>
            <person name="Tomita M."/>
            <person name="Numata K."/>
            <person name="Arakawa K."/>
        </authorList>
    </citation>
    <scope>NUCLEOTIDE SEQUENCE [LARGE SCALE GENOMIC DNA]</scope>
</reference>
<proteinExistence type="predicted"/>
<feature type="transmembrane region" description="Helical" evidence="1">
    <location>
        <begin position="12"/>
        <end position="36"/>
    </location>
</feature>
<keyword evidence="1" id="KW-0812">Transmembrane</keyword>
<keyword evidence="1" id="KW-1133">Transmembrane helix</keyword>